<evidence type="ECO:0000313" key="2">
    <source>
        <dbReference type="EMBL" id="WVZ08039.1"/>
    </source>
</evidence>
<keyword evidence="1" id="KW-0472">Membrane</keyword>
<keyword evidence="3" id="KW-1185">Reference proteome</keyword>
<name>A0AAQ3NDE1_VIGMU</name>
<dbReference type="EMBL" id="CP144695">
    <property type="protein sequence ID" value="WVZ08039.1"/>
    <property type="molecule type" value="Genomic_DNA"/>
</dbReference>
<organism evidence="2 3">
    <name type="scientific">Vigna mungo</name>
    <name type="common">Black gram</name>
    <name type="synonym">Phaseolus mungo</name>
    <dbReference type="NCBI Taxonomy" id="3915"/>
    <lineage>
        <taxon>Eukaryota</taxon>
        <taxon>Viridiplantae</taxon>
        <taxon>Streptophyta</taxon>
        <taxon>Embryophyta</taxon>
        <taxon>Tracheophyta</taxon>
        <taxon>Spermatophyta</taxon>
        <taxon>Magnoliopsida</taxon>
        <taxon>eudicotyledons</taxon>
        <taxon>Gunneridae</taxon>
        <taxon>Pentapetalae</taxon>
        <taxon>rosids</taxon>
        <taxon>fabids</taxon>
        <taxon>Fabales</taxon>
        <taxon>Fabaceae</taxon>
        <taxon>Papilionoideae</taxon>
        <taxon>50 kb inversion clade</taxon>
        <taxon>NPAAA clade</taxon>
        <taxon>indigoferoid/millettioid clade</taxon>
        <taxon>Phaseoleae</taxon>
        <taxon>Vigna</taxon>
    </lineage>
</organism>
<evidence type="ECO:0000313" key="3">
    <source>
        <dbReference type="Proteomes" id="UP001374535"/>
    </source>
</evidence>
<accession>A0AAQ3NDE1</accession>
<reference evidence="2 3" key="1">
    <citation type="journal article" date="2023" name="Life. Sci Alliance">
        <title>Evolutionary insights into 3D genome organization and epigenetic landscape of Vigna mungo.</title>
        <authorList>
            <person name="Junaid A."/>
            <person name="Singh B."/>
            <person name="Bhatia S."/>
        </authorList>
    </citation>
    <scope>NUCLEOTIDE SEQUENCE [LARGE SCALE GENOMIC DNA]</scope>
    <source>
        <strain evidence="2">Urdbean</strain>
    </source>
</reference>
<protein>
    <submittedName>
        <fullName evidence="2">Uncharacterized protein</fullName>
    </submittedName>
</protein>
<feature type="transmembrane region" description="Helical" evidence="1">
    <location>
        <begin position="12"/>
        <end position="30"/>
    </location>
</feature>
<dbReference type="AlphaFoldDB" id="A0AAQ3NDE1"/>
<sequence>MSRPAMSFAQDWYLYLSKLVTLPGASDAFLRLVLDQFLFSPIFIRIFLATLEIHHKLSDSLRFKQTGRLMHAHCGFYFNMYLFTTLIHVFAANVIALAWNAILSFKAHKEKEVGTTVCGGTSSVKGVAGDDYGRPDGTSSVEARVAVEGSEGETLSSLILRWRPSLHSLPALHRHRARTISNTAR</sequence>
<proteinExistence type="predicted"/>
<keyword evidence="1" id="KW-0812">Transmembrane</keyword>
<evidence type="ECO:0000256" key="1">
    <source>
        <dbReference type="SAM" id="Phobius"/>
    </source>
</evidence>
<gene>
    <name evidence="2" type="ORF">V8G54_021385</name>
</gene>
<keyword evidence="1" id="KW-1133">Transmembrane helix</keyword>
<dbReference type="Proteomes" id="UP001374535">
    <property type="component" value="Chromosome 6"/>
</dbReference>
<feature type="transmembrane region" description="Helical" evidence="1">
    <location>
        <begin position="76"/>
        <end position="99"/>
    </location>
</feature>